<sequence>MLGHQLGDPVDKHADLDAMCRFGGKATYIGMLSSCQSSNNGTRAPRSRYGLAM</sequence>
<keyword evidence="2" id="KW-1185">Reference proteome</keyword>
<accession>F3GDH9</accession>
<protein>
    <submittedName>
        <fullName evidence="1">Uncharacterized protein</fullName>
    </submittedName>
</protein>
<gene>
    <name evidence="1" type="ORF">PSYPI_23437</name>
</gene>
<reference evidence="1 2" key="1">
    <citation type="journal article" date="2011" name="PLoS Pathog.">
        <title>Dynamic evolution of pathogenicity revealed by sequencing and comparative genomics of 19 Pseudomonas syringae isolates.</title>
        <authorList>
            <person name="Baltrus D.A."/>
            <person name="Nishimura M.T."/>
            <person name="Romanchuk A."/>
            <person name="Chang J.H."/>
            <person name="Mukhtar M.S."/>
            <person name="Cherkis K."/>
            <person name="Roach J."/>
            <person name="Grant S.R."/>
            <person name="Jones C.D."/>
            <person name="Dangl J.L."/>
        </authorList>
    </citation>
    <scope>NUCLEOTIDE SEQUENCE [LARGE SCALE GENOMIC DNA]</scope>
    <source>
        <strain evidence="1 2">1704B</strain>
    </source>
</reference>
<dbReference type="BioCyc" id="PSYR629263:G11X0-4307-MONOMER"/>
<dbReference type="Proteomes" id="UP000004986">
    <property type="component" value="Unassembled WGS sequence"/>
</dbReference>
<dbReference type="HOGENOM" id="CLU_3065275_0_0_6"/>
<comment type="caution">
    <text evidence="1">The sequence shown here is derived from an EMBL/GenBank/DDBJ whole genome shotgun (WGS) entry which is preliminary data.</text>
</comment>
<organism evidence="1 2">
    <name type="scientific">Pseudomonas syringae pv. pisi str. 1704B</name>
    <dbReference type="NCBI Taxonomy" id="629263"/>
    <lineage>
        <taxon>Bacteria</taxon>
        <taxon>Pseudomonadati</taxon>
        <taxon>Pseudomonadota</taxon>
        <taxon>Gammaproteobacteria</taxon>
        <taxon>Pseudomonadales</taxon>
        <taxon>Pseudomonadaceae</taxon>
        <taxon>Pseudomonas</taxon>
        <taxon>Pseudomonas syringae</taxon>
    </lineage>
</organism>
<evidence type="ECO:0000313" key="1">
    <source>
        <dbReference type="EMBL" id="EGH45129.1"/>
    </source>
</evidence>
<proteinExistence type="predicted"/>
<dbReference type="AlphaFoldDB" id="F3GDH9"/>
<dbReference type="EMBL" id="AEAI01001183">
    <property type="protein sequence ID" value="EGH45129.1"/>
    <property type="molecule type" value="Genomic_DNA"/>
</dbReference>
<name>F3GDH9_PSESJ</name>
<evidence type="ECO:0000313" key="2">
    <source>
        <dbReference type="Proteomes" id="UP000004986"/>
    </source>
</evidence>